<evidence type="ECO:0000313" key="2">
    <source>
        <dbReference type="Proteomes" id="UP000432350"/>
    </source>
</evidence>
<dbReference type="AlphaFoldDB" id="A0A654BBY3"/>
<accession>A0A654BBY3</accession>
<dbReference type="EMBL" id="CABWMV010000017">
    <property type="protein sequence ID" value="VXC77845.1"/>
    <property type="molecule type" value="Genomic_DNA"/>
</dbReference>
<protein>
    <submittedName>
        <fullName evidence="1">Uncharacterized protein</fullName>
    </submittedName>
</protein>
<gene>
    <name evidence="1" type="ORF">SPHINGO8BC_240003</name>
</gene>
<sequence>MSKIGLPFFLFIFLPFVTMSQNKAQALSDLKKLLFSEKEWVKIHVAEFLIWEGHQIDVVKNEFLKEELLYSNTPKYRIGIWRVLAQCESDPENKSNWVQKIISAYQNRNGEDRLHAIETLAKLKVPVVKEMDISLKGSMRLYSLWNYALGAEEKRKAVKSRIIADLLHKNLTELEILVSSYILRYIGPLSTEQYNSLSDWFSGGKFSPAIKSNLLVTLLLLLPEEEAVDRSDHLKKSLLALINEDGCLNNILLGFAEKAAHKDLAQVRQLYDLCSNKNSLAYDSNLHVSAAYMLLKVLSRLGEQ</sequence>
<name>A0A654BBY3_SPHMU</name>
<reference evidence="1 2" key="1">
    <citation type="submission" date="2019-10" db="EMBL/GenBank/DDBJ databases">
        <authorList>
            <person name="Karimi E."/>
        </authorList>
    </citation>
    <scope>NUCLEOTIDE SEQUENCE [LARGE SCALE GENOMIC DNA]</scope>
    <source>
        <strain evidence="1">Sphingobacterium sp. 8BC</strain>
    </source>
</reference>
<proteinExistence type="predicted"/>
<evidence type="ECO:0000313" key="1">
    <source>
        <dbReference type="EMBL" id="VXC77845.1"/>
    </source>
</evidence>
<dbReference type="Proteomes" id="UP000432350">
    <property type="component" value="Unassembled WGS sequence"/>
</dbReference>
<organism evidence="1 2">
    <name type="scientific">Sphingobacterium multivorum</name>
    <dbReference type="NCBI Taxonomy" id="28454"/>
    <lineage>
        <taxon>Bacteria</taxon>
        <taxon>Pseudomonadati</taxon>
        <taxon>Bacteroidota</taxon>
        <taxon>Sphingobacteriia</taxon>
        <taxon>Sphingobacteriales</taxon>
        <taxon>Sphingobacteriaceae</taxon>
        <taxon>Sphingobacterium</taxon>
    </lineage>
</organism>